<proteinExistence type="predicted"/>
<dbReference type="EMBL" id="MU795367">
    <property type="protein sequence ID" value="KAJ3806887.1"/>
    <property type="molecule type" value="Genomic_DNA"/>
</dbReference>
<evidence type="ECO:0000313" key="2">
    <source>
        <dbReference type="Proteomes" id="UP001163835"/>
    </source>
</evidence>
<comment type="caution">
    <text evidence="1">The sequence shown here is derived from an EMBL/GenBank/DDBJ whole genome shotgun (WGS) entry which is preliminary data.</text>
</comment>
<keyword evidence="2" id="KW-1185">Reference proteome</keyword>
<organism evidence="1 2">
    <name type="scientific">Lentinula aff. lateritia</name>
    <dbReference type="NCBI Taxonomy" id="2804960"/>
    <lineage>
        <taxon>Eukaryota</taxon>
        <taxon>Fungi</taxon>
        <taxon>Dikarya</taxon>
        <taxon>Basidiomycota</taxon>
        <taxon>Agaricomycotina</taxon>
        <taxon>Agaricomycetes</taxon>
        <taxon>Agaricomycetidae</taxon>
        <taxon>Agaricales</taxon>
        <taxon>Marasmiineae</taxon>
        <taxon>Omphalotaceae</taxon>
        <taxon>Lentinula</taxon>
    </lineage>
</organism>
<gene>
    <name evidence="1" type="ORF">F5876DRAFT_80248</name>
</gene>
<dbReference type="Proteomes" id="UP001163835">
    <property type="component" value="Unassembled WGS sequence"/>
</dbReference>
<evidence type="ECO:0000313" key="1">
    <source>
        <dbReference type="EMBL" id="KAJ3806887.1"/>
    </source>
</evidence>
<protein>
    <submittedName>
        <fullName evidence="1">Uncharacterized protein</fullName>
    </submittedName>
</protein>
<reference evidence="1" key="1">
    <citation type="submission" date="2022-09" db="EMBL/GenBank/DDBJ databases">
        <title>A Global Phylogenomic Analysis of the Shiitake Genus Lentinula.</title>
        <authorList>
            <consortium name="DOE Joint Genome Institute"/>
            <person name="Sierra-Patev S."/>
            <person name="Min B."/>
            <person name="Naranjo-Ortiz M."/>
            <person name="Looney B."/>
            <person name="Konkel Z."/>
            <person name="Slot J.C."/>
            <person name="Sakamoto Y."/>
            <person name="Steenwyk J.L."/>
            <person name="Rokas A."/>
            <person name="Carro J."/>
            <person name="Camarero S."/>
            <person name="Ferreira P."/>
            <person name="Molpeceres G."/>
            <person name="Ruiz-Duenas F.J."/>
            <person name="Serrano A."/>
            <person name="Henrissat B."/>
            <person name="Drula E."/>
            <person name="Hughes K.W."/>
            <person name="Mata J.L."/>
            <person name="Ishikawa N.K."/>
            <person name="Vargas-Isla R."/>
            <person name="Ushijima S."/>
            <person name="Smith C.A."/>
            <person name="Ahrendt S."/>
            <person name="Andreopoulos W."/>
            <person name="He G."/>
            <person name="Labutti K."/>
            <person name="Lipzen A."/>
            <person name="Ng V."/>
            <person name="Riley R."/>
            <person name="Sandor L."/>
            <person name="Barry K."/>
            <person name="Martinez A.T."/>
            <person name="Xiao Y."/>
            <person name="Gibbons J.G."/>
            <person name="Terashima K."/>
            <person name="Grigoriev I.V."/>
            <person name="Hibbett D.S."/>
        </authorList>
    </citation>
    <scope>NUCLEOTIDE SEQUENCE</scope>
    <source>
        <strain evidence="1">TMI1499</strain>
    </source>
</reference>
<sequence>MTDCGRPDFCDSASATSSSLVITPASGHDISKPHTQSGSIVHRIQKPQNVDLSNSPQRLRLQQLPPYLQSIMYQPQSTGKGPIQPHVSNLPRRKPRQKSVGAFPKESPTLATPDAVKALSSASIRTNAARSPTPPRSSSSSSSSQPRGPKAYFVDDEPSPSVAPIYIKPSVPAFELGHVIPQSKGHVQPHITNMPRRRPRRPHSLLSTIETSAKQHRERWEKARCLQEVIKGSEVWVAFWDWENESEESDDEDPSDDSLAEELLRADRVIQIICQEQEDQGNTEDSTASAGGVEDALKNVLKLFLSPRVVRVRDDGVPHTSLEQMSLARAFLSNILPHRTDNFARTTSTPSSSIPPTPRTASTPSLSRSSSSSTSPFPSSYSSTHSSTSVESRSNKRLLITVPSKEYAVDALAIVVIAFSLLGDITLLATSADETESSVSPILEFLIRLNDLEELHPHWRGALSCDGIDWLDGVLGSITSSGGSNLKV</sequence>
<accession>A0ACC1TQJ8</accession>
<name>A0ACC1TQJ8_9AGAR</name>